<dbReference type="RefSeq" id="WP_085196552.1">
    <property type="nucleotide sequence ID" value="NZ_AP022314.1"/>
</dbReference>
<dbReference type="InterPro" id="IPR036163">
    <property type="entry name" value="HMA_dom_sf"/>
</dbReference>
<dbReference type="CDD" id="cd00371">
    <property type="entry name" value="HMA"/>
    <property type="match status" value="1"/>
</dbReference>
<dbReference type="PRINTS" id="PR00944">
    <property type="entry name" value="CUEXPORT"/>
</dbReference>
<dbReference type="InterPro" id="IPR000428">
    <property type="entry name" value="Cu-bd"/>
</dbReference>
<protein>
    <recommendedName>
        <fullName evidence="1">HMA domain-containing protein</fullName>
    </recommendedName>
</protein>
<dbReference type="Gene3D" id="3.30.70.100">
    <property type="match status" value="1"/>
</dbReference>
<accession>A0AAD1M127</accession>
<proteinExistence type="predicted"/>
<name>A0AAD1M127_MYCXE</name>
<dbReference type="InterPro" id="IPR006121">
    <property type="entry name" value="HMA_dom"/>
</dbReference>
<dbReference type="Pfam" id="PF00403">
    <property type="entry name" value="HMA"/>
    <property type="match status" value="1"/>
</dbReference>
<dbReference type="PROSITE" id="PS50846">
    <property type="entry name" value="HMA_2"/>
    <property type="match status" value="1"/>
</dbReference>
<dbReference type="Proteomes" id="UP000464624">
    <property type="component" value="Chromosome"/>
</dbReference>
<dbReference type="AlphaFoldDB" id="A0AAD1M127"/>
<evidence type="ECO:0000313" key="2">
    <source>
        <dbReference type="EMBL" id="BBU22447.1"/>
    </source>
</evidence>
<dbReference type="SUPFAM" id="SSF55008">
    <property type="entry name" value="HMA, heavy metal-associated domain"/>
    <property type="match status" value="1"/>
</dbReference>
<gene>
    <name evidence="2" type="ORF">MYXE_22370</name>
</gene>
<reference evidence="2 3" key="1">
    <citation type="submission" date="2019-12" db="EMBL/GenBank/DDBJ databases">
        <title>Complete genome sequence of Mycolicibacterium xenopi str. JCM15661T.</title>
        <authorList>
            <person name="Yoshida M."/>
            <person name="Fukano H."/>
            <person name="Asakura T."/>
            <person name="Hoshino Y."/>
        </authorList>
    </citation>
    <scope>NUCLEOTIDE SEQUENCE [LARGE SCALE GENOMIC DNA]</scope>
    <source>
        <strain evidence="2 3">JCM 15661T</strain>
    </source>
</reference>
<dbReference type="GO" id="GO:0006825">
    <property type="term" value="P:copper ion transport"/>
    <property type="evidence" value="ECO:0007669"/>
    <property type="project" value="InterPro"/>
</dbReference>
<evidence type="ECO:0000313" key="3">
    <source>
        <dbReference type="Proteomes" id="UP000464624"/>
    </source>
</evidence>
<dbReference type="KEGG" id="mxe:MYXE_22370"/>
<evidence type="ECO:0000259" key="1">
    <source>
        <dbReference type="PROSITE" id="PS50846"/>
    </source>
</evidence>
<dbReference type="EMBL" id="AP022314">
    <property type="protein sequence ID" value="BBU22447.1"/>
    <property type="molecule type" value="Genomic_DNA"/>
</dbReference>
<organism evidence="2 3">
    <name type="scientific">Mycobacterium xenopi</name>
    <dbReference type="NCBI Taxonomy" id="1789"/>
    <lineage>
        <taxon>Bacteria</taxon>
        <taxon>Bacillati</taxon>
        <taxon>Actinomycetota</taxon>
        <taxon>Actinomycetes</taxon>
        <taxon>Mycobacteriales</taxon>
        <taxon>Mycobacteriaceae</taxon>
        <taxon>Mycobacterium</taxon>
    </lineage>
</organism>
<dbReference type="GO" id="GO:0005507">
    <property type="term" value="F:copper ion binding"/>
    <property type="evidence" value="ECO:0007669"/>
    <property type="project" value="InterPro"/>
</dbReference>
<feature type="domain" description="HMA" evidence="1">
    <location>
        <begin position="2"/>
        <end position="67"/>
    </location>
</feature>
<sequence>MNTVSVTVTGMSCGHCASAVREEIAKVSGVTAVDVDMTDGKVTIESAGPLDSDAIENAVDEAGYHLAR</sequence>